<evidence type="ECO:0000313" key="2">
    <source>
        <dbReference type="EMBL" id="KAK6130660.1"/>
    </source>
</evidence>
<dbReference type="PANTHER" id="PTHR14791:SF42">
    <property type="entry name" value="F16L1.2 PROTEIN"/>
    <property type="match status" value="1"/>
</dbReference>
<evidence type="ECO:0000313" key="3">
    <source>
        <dbReference type="Proteomes" id="UP001318860"/>
    </source>
</evidence>
<comment type="caution">
    <text evidence="2">The sequence shown here is derived from an EMBL/GenBank/DDBJ whole genome shotgun (WGS) entry which is preliminary data.</text>
</comment>
<organism evidence="2 3">
    <name type="scientific">Rehmannia glutinosa</name>
    <name type="common">Chinese foxglove</name>
    <dbReference type="NCBI Taxonomy" id="99300"/>
    <lineage>
        <taxon>Eukaryota</taxon>
        <taxon>Viridiplantae</taxon>
        <taxon>Streptophyta</taxon>
        <taxon>Embryophyta</taxon>
        <taxon>Tracheophyta</taxon>
        <taxon>Spermatophyta</taxon>
        <taxon>Magnoliopsida</taxon>
        <taxon>eudicotyledons</taxon>
        <taxon>Gunneridae</taxon>
        <taxon>Pentapetalae</taxon>
        <taxon>asterids</taxon>
        <taxon>lamiids</taxon>
        <taxon>Lamiales</taxon>
        <taxon>Orobanchaceae</taxon>
        <taxon>Rehmannieae</taxon>
        <taxon>Rehmannia</taxon>
    </lineage>
</organism>
<dbReference type="Proteomes" id="UP001318860">
    <property type="component" value="Unassembled WGS sequence"/>
</dbReference>
<dbReference type="InterPro" id="IPR051105">
    <property type="entry name" value="WWC/KIBRA_Hippo_Reg"/>
</dbReference>
<gene>
    <name evidence="2" type="ORF">DH2020_035635</name>
</gene>
<keyword evidence="3" id="KW-1185">Reference proteome</keyword>
<feature type="compositionally biased region" description="Basic and acidic residues" evidence="1">
    <location>
        <begin position="1"/>
        <end position="23"/>
    </location>
</feature>
<accession>A0ABR0V9L4</accession>
<protein>
    <recommendedName>
        <fullName evidence="4">WW domain-containing protein</fullName>
    </recommendedName>
</protein>
<feature type="region of interest" description="Disordered" evidence="1">
    <location>
        <begin position="1"/>
        <end position="50"/>
    </location>
</feature>
<dbReference type="PANTHER" id="PTHR14791">
    <property type="entry name" value="BOMB/KIRA PROTEINS"/>
    <property type="match status" value="1"/>
</dbReference>
<proteinExistence type="predicted"/>
<evidence type="ECO:0000256" key="1">
    <source>
        <dbReference type="SAM" id="MobiDB-lite"/>
    </source>
</evidence>
<dbReference type="EMBL" id="JABTTQ020001566">
    <property type="protein sequence ID" value="KAK6130660.1"/>
    <property type="molecule type" value="Genomic_DNA"/>
</dbReference>
<dbReference type="Gene3D" id="2.20.70.10">
    <property type="match status" value="1"/>
</dbReference>
<reference evidence="2 3" key="1">
    <citation type="journal article" date="2021" name="Comput. Struct. Biotechnol. J.">
        <title>De novo genome assembly of the potent medicinal plant Rehmannia glutinosa using nanopore technology.</title>
        <authorList>
            <person name="Ma L."/>
            <person name="Dong C."/>
            <person name="Song C."/>
            <person name="Wang X."/>
            <person name="Zheng X."/>
            <person name="Niu Y."/>
            <person name="Chen S."/>
            <person name="Feng W."/>
        </authorList>
    </citation>
    <scope>NUCLEOTIDE SEQUENCE [LARGE SCALE GENOMIC DNA]</scope>
    <source>
        <strain evidence="2">DH-2019</strain>
    </source>
</reference>
<dbReference type="SUPFAM" id="SSF51045">
    <property type="entry name" value="WW domain"/>
    <property type="match status" value="1"/>
</dbReference>
<evidence type="ECO:0008006" key="4">
    <source>
        <dbReference type="Google" id="ProtNLM"/>
    </source>
</evidence>
<name>A0ABR0V9L4_REHGL</name>
<feature type="compositionally biased region" description="Basic and acidic residues" evidence="1">
    <location>
        <begin position="30"/>
        <end position="42"/>
    </location>
</feature>
<sequence>MISLQRSKEILSDESLSKKRKWDDDDDDQAKETSEKNPEKIKSMKPCSASNLQNHTQLPLEWQRCLDIKSGQIYFYNTRTHKRALGDPNDDSPAPMSLELELNLPCQVEHKYKKHDSNTTSVFPNNNDHFMNSDVIKGLTKSPSWLTFEADEQEMVTAVCKKCYMLVMMSKSCPACPNCKFNQESH</sequence>
<dbReference type="InterPro" id="IPR036020">
    <property type="entry name" value="WW_dom_sf"/>
</dbReference>